<evidence type="ECO:0000313" key="1">
    <source>
        <dbReference type="EMBL" id="KAL0442058.1"/>
    </source>
</evidence>
<reference evidence="1" key="2">
    <citation type="journal article" date="2024" name="Plant">
        <title>Genomic evolution and insights into agronomic trait innovations of Sesamum species.</title>
        <authorList>
            <person name="Miao H."/>
            <person name="Wang L."/>
            <person name="Qu L."/>
            <person name="Liu H."/>
            <person name="Sun Y."/>
            <person name="Le M."/>
            <person name="Wang Q."/>
            <person name="Wei S."/>
            <person name="Zheng Y."/>
            <person name="Lin W."/>
            <person name="Duan Y."/>
            <person name="Cao H."/>
            <person name="Xiong S."/>
            <person name="Wang X."/>
            <person name="Wei L."/>
            <person name="Li C."/>
            <person name="Ma Q."/>
            <person name="Ju M."/>
            <person name="Zhao R."/>
            <person name="Li G."/>
            <person name="Mu C."/>
            <person name="Tian Q."/>
            <person name="Mei H."/>
            <person name="Zhang T."/>
            <person name="Gao T."/>
            <person name="Zhang H."/>
        </authorList>
    </citation>
    <scope>NUCLEOTIDE SEQUENCE</scope>
    <source>
        <strain evidence="1">G02</strain>
    </source>
</reference>
<protein>
    <submittedName>
        <fullName evidence="1">Uncharacterized protein</fullName>
    </submittedName>
</protein>
<gene>
    <name evidence="1" type="ORF">Sradi_0144700</name>
</gene>
<organism evidence="1">
    <name type="scientific">Sesamum radiatum</name>
    <name type="common">Black benniseed</name>
    <dbReference type="NCBI Taxonomy" id="300843"/>
    <lineage>
        <taxon>Eukaryota</taxon>
        <taxon>Viridiplantae</taxon>
        <taxon>Streptophyta</taxon>
        <taxon>Embryophyta</taxon>
        <taxon>Tracheophyta</taxon>
        <taxon>Spermatophyta</taxon>
        <taxon>Magnoliopsida</taxon>
        <taxon>eudicotyledons</taxon>
        <taxon>Gunneridae</taxon>
        <taxon>Pentapetalae</taxon>
        <taxon>asterids</taxon>
        <taxon>lamiids</taxon>
        <taxon>Lamiales</taxon>
        <taxon>Pedaliaceae</taxon>
        <taxon>Sesamum</taxon>
    </lineage>
</organism>
<dbReference type="AlphaFoldDB" id="A0AAW2WKI9"/>
<sequence length="72" mass="8411">MYTFTCRNSILKDLFLSLASWCIGLFEKQGRFAFSSFLLLQGSRARAHYICLELELELDLHQLVELELELEP</sequence>
<name>A0AAW2WKI9_SESRA</name>
<comment type="caution">
    <text evidence="1">The sequence shown here is derived from an EMBL/GenBank/DDBJ whole genome shotgun (WGS) entry which is preliminary data.</text>
</comment>
<proteinExistence type="predicted"/>
<reference evidence="1" key="1">
    <citation type="submission" date="2020-06" db="EMBL/GenBank/DDBJ databases">
        <authorList>
            <person name="Li T."/>
            <person name="Hu X."/>
            <person name="Zhang T."/>
            <person name="Song X."/>
            <person name="Zhang H."/>
            <person name="Dai N."/>
            <person name="Sheng W."/>
            <person name="Hou X."/>
            <person name="Wei L."/>
        </authorList>
    </citation>
    <scope>NUCLEOTIDE SEQUENCE</scope>
    <source>
        <strain evidence="1">G02</strain>
        <tissue evidence="1">Leaf</tissue>
    </source>
</reference>
<accession>A0AAW2WKI9</accession>
<dbReference type="EMBL" id="JACGWJ010000001">
    <property type="protein sequence ID" value="KAL0442058.1"/>
    <property type="molecule type" value="Genomic_DNA"/>
</dbReference>